<sequence length="326" mass="33544">MANADIALPDTSHTASRDLPHGSLHIVTPLLRSTSYSARLGRPVWFKMEALQPPGSFKARGIGHACRTYKERGAKHLVCSSGGNAGIAVAYSGRLLGVPVTVVVPESTSAAARERIALEGAELVVHGRAWSEANDYALSLVKPDHAFVHPFDDPLLWEGHATMIDEVAAAGVKPGAVVLSVGGGGLLCGVLAGLHRNGWGDVPVIAAETVGAACYAASLAAGVPVDLPAVTSIATSLGARRPCDQAMAWSRRHPIVSQVVSDKAAVGASLRFLAEHRIVVEPACGAALAALEQAPAVAPPASDVLVIVCGGVGATVEQLQAWDRAS</sequence>
<dbReference type="InterPro" id="IPR001926">
    <property type="entry name" value="TrpB-like_PALP"/>
</dbReference>
<protein>
    <recommendedName>
        <fullName evidence="3">L-serine ammonia-lyase</fullName>
        <ecNumber evidence="3">4.3.1.17</ecNumber>
    </recommendedName>
</protein>
<evidence type="ECO:0000256" key="3">
    <source>
        <dbReference type="ARBA" id="ARBA00012093"/>
    </source>
</evidence>
<feature type="domain" description="Tryptophan synthase beta chain-like PALP" evidence="7">
    <location>
        <begin position="27"/>
        <end position="310"/>
    </location>
</feature>
<reference evidence="8 9" key="1">
    <citation type="submission" date="2023-03" db="EMBL/GenBank/DDBJ databases">
        <title>Draft assemblies of triclosan tolerant bacteria isolated from returned activated sludge.</title>
        <authorList>
            <person name="Van Hamelsveld S."/>
        </authorList>
    </citation>
    <scope>NUCLEOTIDE SEQUENCE [LARGE SCALE GENOMIC DNA]</scope>
    <source>
        <strain evidence="8 9">GW210010_S58</strain>
    </source>
</reference>
<dbReference type="EMBL" id="JARJLM010000504">
    <property type="protein sequence ID" value="MDF3837387.1"/>
    <property type="molecule type" value="Genomic_DNA"/>
</dbReference>
<evidence type="ECO:0000256" key="5">
    <source>
        <dbReference type="ARBA" id="ARBA00023239"/>
    </source>
</evidence>
<evidence type="ECO:0000259" key="7">
    <source>
        <dbReference type="Pfam" id="PF00291"/>
    </source>
</evidence>
<dbReference type="InterPro" id="IPR050147">
    <property type="entry name" value="Ser/Thr_Dehydratase"/>
</dbReference>
<keyword evidence="9" id="KW-1185">Reference proteome</keyword>
<comment type="caution">
    <text evidence="8">The sequence shown here is derived from an EMBL/GenBank/DDBJ whole genome shotgun (WGS) entry which is preliminary data.</text>
</comment>
<dbReference type="Gene3D" id="3.40.50.1100">
    <property type="match status" value="2"/>
</dbReference>
<dbReference type="RefSeq" id="WP_276267603.1">
    <property type="nucleotide sequence ID" value="NZ_JARJLM010000504.1"/>
</dbReference>
<keyword evidence="4" id="KW-0663">Pyridoxal phosphate</keyword>
<evidence type="ECO:0000256" key="1">
    <source>
        <dbReference type="ARBA" id="ARBA00001933"/>
    </source>
</evidence>
<dbReference type="PANTHER" id="PTHR48078">
    <property type="entry name" value="THREONINE DEHYDRATASE, MITOCHONDRIAL-RELATED"/>
    <property type="match status" value="1"/>
</dbReference>
<comment type="catalytic activity">
    <reaction evidence="6">
        <text>L-serine = pyruvate + NH4(+)</text>
        <dbReference type="Rhea" id="RHEA:19169"/>
        <dbReference type="ChEBI" id="CHEBI:15361"/>
        <dbReference type="ChEBI" id="CHEBI:28938"/>
        <dbReference type="ChEBI" id="CHEBI:33384"/>
        <dbReference type="EC" id="4.3.1.17"/>
    </reaction>
</comment>
<name>A0ABT6AYP6_9BURK</name>
<keyword evidence="5" id="KW-0456">Lyase</keyword>
<dbReference type="InterPro" id="IPR036052">
    <property type="entry name" value="TrpB-like_PALP_sf"/>
</dbReference>
<evidence type="ECO:0000313" key="9">
    <source>
        <dbReference type="Proteomes" id="UP001216674"/>
    </source>
</evidence>
<proteinExistence type="inferred from homology"/>
<dbReference type="Pfam" id="PF00291">
    <property type="entry name" value="PALP"/>
    <property type="match status" value="1"/>
</dbReference>
<dbReference type="PANTHER" id="PTHR48078:SF2">
    <property type="entry name" value="CATABOLIC L-SERINE_THREONINE DEHYDRATASE"/>
    <property type="match status" value="1"/>
</dbReference>
<dbReference type="EC" id="4.3.1.17" evidence="3"/>
<dbReference type="SUPFAM" id="SSF53686">
    <property type="entry name" value="Tryptophan synthase beta subunit-like PLP-dependent enzymes"/>
    <property type="match status" value="1"/>
</dbReference>
<accession>A0ABT6AYP6</accession>
<evidence type="ECO:0000313" key="8">
    <source>
        <dbReference type="EMBL" id="MDF3837387.1"/>
    </source>
</evidence>
<comment type="cofactor">
    <cofactor evidence="1">
        <name>pyridoxal 5'-phosphate</name>
        <dbReference type="ChEBI" id="CHEBI:597326"/>
    </cofactor>
</comment>
<gene>
    <name evidence="8" type="ORF">P3W85_31225</name>
</gene>
<organism evidence="8 9">
    <name type="scientific">Cupriavidus basilensis</name>
    <dbReference type="NCBI Taxonomy" id="68895"/>
    <lineage>
        <taxon>Bacteria</taxon>
        <taxon>Pseudomonadati</taxon>
        <taxon>Pseudomonadota</taxon>
        <taxon>Betaproteobacteria</taxon>
        <taxon>Burkholderiales</taxon>
        <taxon>Burkholderiaceae</taxon>
        <taxon>Cupriavidus</taxon>
    </lineage>
</organism>
<evidence type="ECO:0000256" key="4">
    <source>
        <dbReference type="ARBA" id="ARBA00022898"/>
    </source>
</evidence>
<comment type="similarity">
    <text evidence="2">Belongs to the serine/threonine dehydratase family.</text>
</comment>
<evidence type="ECO:0000256" key="2">
    <source>
        <dbReference type="ARBA" id="ARBA00010869"/>
    </source>
</evidence>
<dbReference type="Proteomes" id="UP001216674">
    <property type="component" value="Unassembled WGS sequence"/>
</dbReference>
<evidence type="ECO:0000256" key="6">
    <source>
        <dbReference type="ARBA" id="ARBA00049406"/>
    </source>
</evidence>